<name>A0A4Z1EPR2_9HELO</name>
<reference evidence="2 3" key="1">
    <citation type="submission" date="2017-12" db="EMBL/GenBank/DDBJ databases">
        <title>Comparative genomics of Botrytis spp.</title>
        <authorList>
            <person name="Valero-Jimenez C.A."/>
            <person name="Tapia P."/>
            <person name="Veloso J."/>
            <person name="Silva-Moreno E."/>
            <person name="Staats M."/>
            <person name="Valdes J.H."/>
            <person name="Van Kan J.A.L."/>
        </authorList>
    </citation>
    <scope>NUCLEOTIDE SEQUENCE [LARGE SCALE GENOMIC DNA]</scope>
    <source>
        <strain evidence="2 3">Bt9001</strain>
    </source>
</reference>
<dbReference type="EMBL" id="PQXH01000055">
    <property type="protein sequence ID" value="TGO14316.1"/>
    <property type="molecule type" value="Genomic_DNA"/>
</dbReference>
<comment type="caution">
    <text evidence="2">The sequence shown here is derived from an EMBL/GenBank/DDBJ whole genome shotgun (WGS) entry which is preliminary data.</text>
</comment>
<dbReference type="AlphaFoldDB" id="A0A4Z1EPR2"/>
<sequence>MHHQLQLFELNHHRISSKFQPSWSPKVDERDIRFKNELVVGGGYYTYLKQCCGGLRLTKAREGFLKRCIAEGGAMRSKKRIAGGLNVRRKKEIAGGPKAQRKKKIAGGQMSKEKKEKKEKRKIHWWNRGLKEKKKVLK</sequence>
<proteinExistence type="predicted"/>
<evidence type="ECO:0000256" key="1">
    <source>
        <dbReference type="SAM" id="MobiDB-lite"/>
    </source>
</evidence>
<evidence type="ECO:0000313" key="2">
    <source>
        <dbReference type="EMBL" id="TGO14316.1"/>
    </source>
</evidence>
<dbReference type="OrthoDB" id="10544553at2759"/>
<evidence type="ECO:0000313" key="3">
    <source>
        <dbReference type="Proteomes" id="UP000297777"/>
    </source>
</evidence>
<dbReference type="Proteomes" id="UP000297777">
    <property type="component" value="Unassembled WGS sequence"/>
</dbReference>
<accession>A0A4Z1EPR2</accession>
<feature type="region of interest" description="Disordered" evidence="1">
    <location>
        <begin position="92"/>
        <end position="138"/>
    </location>
</feature>
<organism evidence="2 3">
    <name type="scientific">Botrytis tulipae</name>
    <dbReference type="NCBI Taxonomy" id="87230"/>
    <lineage>
        <taxon>Eukaryota</taxon>
        <taxon>Fungi</taxon>
        <taxon>Dikarya</taxon>
        <taxon>Ascomycota</taxon>
        <taxon>Pezizomycotina</taxon>
        <taxon>Leotiomycetes</taxon>
        <taxon>Helotiales</taxon>
        <taxon>Sclerotiniaceae</taxon>
        <taxon>Botrytis</taxon>
    </lineage>
</organism>
<feature type="compositionally biased region" description="Basic residues" evidence="1">
    <location>
        <begin position="117"/>
        <end position="138"/>
    </location>
</feature>
<keyword evidence="3" id="KW-1185">Reference proteome</keyword>
<gene>
    <name evidence="2" type="ORF">BTUL_0055g00660</name>
</gene>
<protein>
    <submittedName>
        <fullName evidence="2">Uncharacterized protein</fullName>
    </submittedName>
</protein>